<evidence type="ECO:0000256" key="1">
    <source>
        <dbReference type="SAM" id="MobiDB-lite"/>
    </source>
</evidence>
<dbReference type="AlphaFoldDB" id="A0A5B7CZT4"/>
<feature type="compositionally biased region" description="Low complexity" evidence="1">
    <location>
        <begin position="138"/>
        <end position="153"/>
    </location>
</feature>
<dbReference type="Proteomes" id="UP000324222">
    <property type="component" value="Unassembled WGS sequence"/>
</dbReference>
<keyword evidence="3" id="KW-1185">Reference proteome</keyword>
<protein>
    <submittedName>
        <fullName evidence="2">Uncharacterized protein</fullName>
    </submittedName>
</protein>
<accession>A0A5B7CZT4</accession>
<feature type="region of interest" description="Disordered" evidence="1">
    <location>
        <begin position="125"/>
        <end position="153"/>
    </location>
</feature>
<organism evidence="2 3">
    <name type="scientific">Portunus trituberculatus</name>
    <name type="common">Swimming crab</name>
    <name type="synonym">Neptunus trituberculatus</name>
    <dbReference type="NCBI Taxonomy" id="210409"/>
    <lineage>
        <taxon>Eukaryota</taxon>
        <taxon>Metazoa</taxon>
        <taxon>Ecdysozoa</taxon>
        <taxon>Arthropoda</taxon>
        <taxon>Crustacea</taxon>
        <taxon>Multicrustacea</taxon>
        <taxon>Malacostraca</taxon>
        <taxon>Eumalacostraca</taxon>
        <taxon>Eucarida</taxon>
        <taxon>Decapoda</taxon>
        <taxon>Pleocyemata</taxon>
        <taxon>Brachyura</taxon>
        <taxon>Eubrachyura</taxon>
        <taxon>Portunoidea</taxon>
        <taxon>Portunidae</taxon>
        <taxon>Portuninae</taxon>
        <taxon>Portunus</taxon>
    </lineage>
</organism>
<evidence type="ECO:0000313" key="2">
    <source>
        <dbReference type="EMBL" id="MPC14869.1"/>
    </source>
</evidence>
<proteinExistence type="predicted"/>
<name>A0A5B7CZT4_PORTR</name>
<comment type="caution">
    <text evidence="2">The sequence shown here is derived from an EMBL/GenBank/DDBJ whole genome shotgun (WGS) entry which is preliminary data.</text>
</comment>
<evidence type="ECO:0000313" key="3">
    <source>
        <dbReference type="Proteomes" id="UP000324222"/>
    </source>
</evidence>
<dbReference type="EMBL" id="VSRR010000385">
    <property type="protein sequence ID" value="MPC14869.1"/>
    <property type="molecule type" value="Genomic_DNA"/>
</dbReference>
<reference evidence="2 3" key="1">
    <citation type="submission" date="2019-05" db="EMBL/GenBank/DDBJ databases">
        <title>Another draft genome of Portunus trituberculatus and its Hox gene families provides insights of decapod evolution.</title>
        <authorList>
            <person name="Jeong J.-H."/>
            <person name="Song I."/>
            <person name="Kim S."/>
            <person name="Choi T."/>
            <person name="Kim D."/>
            <person name="Ryu S."/>
            <person name="Kim W."/>
        </authorList>
    </citation>
    <scope>NUCLEOTIDE SEQUENCE [LARGE SCALE GENOMIC DNA]</scope>
    <source>
        <tissue evidence="2">Muscle</tissue>
    </source>
</reference>
<gene>
    <name evidence="2" type="ORF">E2C01_007645</name>
</gene>
<sequence length="153" mass="16192">MFRKTLTRASTCCRSEPSIRRTSSSVMAEKLGGGRGGGISVRKETRDSRYQSCLVTHVSVAVPVAEAVVVGAEPEVVVEVEGVGELGSGVAGARCPCGKWGMSAVAGTRTAGRRHERCGHRGASWHLTESNTSPPFASYSHHPSPQSSHTLFQ</sequence>